<dbReference type="InterPro" id="IPR025391">
    <property type="entry name" value="DUF4123"/>
</dbReference>
<sequence>MTHLVEAIHDSAVLYEDIVASVGYGALYAIVDSAFDLKICKQLRKWPSIALYQNTELAELGSYSPTLYLIGEDDSAAHIAKLLELCKGQPMLSFIRSQCDLAGLKQHLECLLKVYCEDNTEWPLRYADTRILVSLFDVLTAGQKKILLAPIHSWLILDRFGKIQSQFGENQNTALWNLESGVLKMDEKQFAEMIDAAMPDSILATVRDQYSSILLPYTSGEQFKRVEQGINDAKELQLNGAQEILQMALLQLMAAEGVNQSADYAVFKKRIQDGQELADTINHLPATFWR</sequence>
<evidence type="ECO:0000259" key="1">
    <source>
        <dbReference type="Pfam" id="PF13503"/>
    </source>
</evidence>
<dbReference type="EMBL" id="JBHTBQ010000028">
    <property type="protein sequence ID" value="MFC7420925.1"/>
    <property type="molecule type" value="Genomic_DNA"/>
</dbReference>
<proteinExistence type="predicted"/>
<dbReference type="Pfam" id="PF13503">
    <property type="entry name" value="DUF4123"/>
    <property type="match status" value="1"/>
</dbReference>
<organism evidence="2 3">
    <name type="scientific">Iodobacter arcticus</name>
    <dbReference type="NCBI Taxonomy" id="590593"/>
    <lineage>
        <taxon>Bacteria</taxon>
        <taxon>Pseudomonadati</taxon>
        <taxon>Pseudomonadota</taxon>
        <taxon>Betaproteobacteria</taxon>
        <taxon>Neisseriales</taxon>
        <taxon>Chitinibacteraceae</taxon>
        <taxon>Iodobacter</taxon>
    </lineage>
</organism>
<reference evidence="3" key="1">
    <citation type="journal article" date="2019" name="Int. J. Syst. Evol. Microbiol.">
        <title>The Global Catalogue of Microorganisms (GCM) 10K type strain sequencing project: providing services to taxonomists for standard genome sequencing and annotation.</title>
        <authorList>
            <consortium name="The Broad Institute Genomics Platform"/>
            <consortium name="The Broad Institute Genome Sequencing Center for Infectious Disease"/>
            <person name="Wu L."/>
            <person name="Ma J."/>
        </authorList>
    </citation>
    <scope>NUCLEOTIDE SEQUENCE [LARGE SCALE GENOMIC DNA]</scope>
    <source>
        <strain evidence="3">CCUG 62945</strain>
    </source>
</reference>
<gene>
    <name evidence="2" type="ORF">ACFQNF_13750</name>
</gene>
<dbReference type="Proteomes" id="UP001596473">
    <property type="component" value="Unassembled WGS sequence"/>
</dbReference>
<comment type="caution">
    <text evidence="2">The sequence shown here is derived from an EMBL/GenBank/DDBJ whole genome shotgun (WGS) entry which is preliminary data.</text>
</comment>
<evidence type="ECO:0000313" key="2">
    <source>
        <dbReference type="EMBL" id="MFC7420925.1"/>
    </source>
</evidence>
<feature type="domain" description="DUF4123" evidence="1">
    <location>
        <begin position="27"/>
        <end position="143"/>
    </location>
</feature>
<evidence type="ECO:0000313" key="3">
    <source>
        <dbReference type="Proteomes" id="UP001596473"/>
    </source>
</evidence>
<accession>A0ABW2QZG2</accession>
<protein>
    <submittedName>
        <fullName evidence="2">DUF4123 domain-containing protein</fullName>
    </submittedName>
</protein>
<keyword evidence="3" id="KW-1185">Reference proteome</keyword>
<name>A0ABW2QZG2_9NEIS</name>
<dbReference type="RefSeq" id="WP_380188511.1">
    <property type="nucleotide sequence ID" value="NZ_JBHTBQ010000028.1"/>
</dbReference>